<dbReference type="InterPro" id="IPR042279">
    <property type="entry name" value="Pep_M60_3"/>
</dbReference>
<comment type="caution">
    <text evidence="2">The sequence shown here is derived from an EMBL/GenBank/DDBJ whole genome shotgun (WGS) entry which is preliminary data.</text>
</comment>
<name>A0A846U8H1_9MOLU</name>
<evidence type="ECO:0000313" key="2">
    <source>
        <dbReference type="EMBL" id="NKE38183.1"/>
    </source>
</evidence>
<dbReference type="AlphaFoldDB" id="A0A846U8H1"/>
<dbReference type="Gene3D" id="1.10.390.30">
    <property type="entry name" value="Peptidase M60, enhancin-like domain 3"/>
    <property type="match status" value="1"/>
</dbReference>
<proteinExistence type="predicted"/>
<evidence type="ECO:0000313" key="3">
    <source>
        <dbReference type="Proteomes" id="UP000584587"/>
    </source>
</evidence>
<gene>
    <name evidence="2" type="ORF">HER12_00215</name>
</gene>
<feature type="domain" description="Peptidase M60" evidence="1">
    <location>
        <begin position="1"/>
        <end position="54"/>
    </location>
</feature>
<organism evidence="2 3">
    <name type="scientific">Spiroplasma platyhelix PALS-1</name>
    <dbReference type="NCBI Taxonomy" id="1276218"/>
    <lineage>
        <taxon>Bacteria</taxon>
        <taxon>Bacillati</taxon>
        <taxon>Mycoplasmatota</taxon>
        <taxon>Mollicutes</taxon>
        <taxon>Entomoplasmatales</taxon>
        <taxon>Spiroplasmataceae</taxon>
        <taxon>Spiroplasma</taxon>
    </lineage>
</organism>
<sequence length="308" mass="36117">MFWQLQMAFGDNFYPTLSQFYRTNLSISNMQQDFIKITSKITNRNLTPFYQKWGIKINDDTKKTIEQLPSLEKNIWENIINGTKEPVVELELPEYQLSTLKYEITSKKAVNFGTKIDDTNINEFLDISENNNILADKIQLNWMNYYIKENQYYIQTNIIVKDDNLLSNSYIYFIPVSFEDTISFIGYAYYQRGLIGLNQATKTILFRGTGTLIDASQNKETEYYDITIKNQNREIVKNITLKAGDNFNNVLNANKLWEIPYEEGFIIEVNTHLSNKARIFNSEKNTWVSNNKKYSEYVISNDKLVVVK</sequence>
<dbReference type="Proteomes" id="UP000584587">
    <property type="component" value="Unassembled WGS sequence"/>
</dbReference>
<dbReference type="InterPro" id="IPR031161">
    <property type="entry name" value="Peptidase_M60_dom"/>
</dbReference>
<keyword evidence="3" id="KW-1185">Reference proteome</keyword>
<dbReference type="Pfam" id="PF13402">
    <property type="entry name" value="Peptidase_M60"/>
    <property type="match status" value="1"/>
</dbReference>
<accession>A0A846U8H1</accession>
<reference evidence="2 3" key="1">
    <citation type="submission" date="2020-04" db="EMBL/GenBank/DDBJ databases">
        <title>Complete genome sequence of Spiroplasma platyhelix ATCC 51748, an insect isolate.</title>
        <authorList>
            <person name="Green E.A."/>
            <person name="Klassen J.L."/>
        </authorList>
    </citation>
    <scope>NUCLEOTIDE SEQUENCE [LARGE SCALE GENOMIC DNA]</scope>
    <source>
        <strain evidence="2 3">PALS-1</strain>
    </source>
</reference>
<evidence type="ECO:0000259" key="1">
    <source>
        <dbReference type="Pfam" id="PF13402"/>
    </source>
</evidence>
<protein>
    <recommendedName>
        <fullName evidence="1">Peptidase M60 domain-containing protein</fullName>
    </recommendedName>
</protein>
<dbReference type="EMBL" id="JAAVVK010000001">
    <property type="protein sequence ID" value="NKE38183.1"/>
    <property type="molecule type" value="Genomic_DNA"/>
</dbReference>